<dbReference type="EMBL" id="PGOL01003245">
    <property type="protein sequence ID" value="PKI41983.1"/>
    <property type="molecule type" value="Genomic_DNA"/>
</dbReference>
<evidence type="ECO:0000313" key="4">
    <source>
        <dbReference type="Proteomes" id="UP000233551"/>
    </source>
</evidence>
<dbReference type="AlphaFoldDB" id="A0A2I0IDV5"/>
<dbReference type="InterPro" id="IPR000467">
    <property type="entry name" value="G_patch_dom"/>
</dbReference>
<comment type="caution">
    <text evidence="3">The sequence shown here is derived from an EMBL/GenBank/DDBJ whole genome shotgun (WGS) entry which is preliminary data.</text>
</comment>
<dbReference type="Pfam" id="PF01585">
    <property type="entry name" value="G-patch"/>
    <property type="match status" value="1"/>
</dbReference>
<dbReference type="PANTHER" id="PTHR32108">
    <property type="entry name" value="DNA-DIRECTED RNA POLYMERASE SUBUNIT ALPHA"/>
    <property type="match status" value="1"/>
</dbReference>
<dbReference type="Proteomes" id="UP000233551">
    <property type="component" value="Unassembled WGS sequence"/>
</dbReference>
<sequence length="498" mass="56071">MAIMRSGRVYQGPEPADKGKAPAATFSAIPEAVPLPVKKVTKQEDEAFMKVIKASEYKVVEQMGKSSAHISLLALLLSSELHCDALLKVPTAAQVLKDTALDRIEETMNSIFSNQISFADDELSSEGQGHLRALHIVCKCNNHVVGRVMIDNVYKVTAVPYISIGEDQNLPFHSFDTISVIRDYGEVGPSRADRMIGNLLLKNDYVPGAGLGERAQGILGPIKVEEYRNRRGLGFRPSCHEIVQARRGKHLSHCTLRKALLGAFRCHRFRSFPPHHRRSLEAPPTAYPINQMTPLRMQLKRSWLCQPYMPSLRRHLPGFISVLHGRMRSLQTGLQSRSTRPWLPMSFLFLKQFAFISKLQSNPNHGCDDSNSSETRLGKSLPINFGEGLDEDGRMPEIEESLHRLENHQLSLVKPAEEVNIGTAEEQCILRIETSLDLTQKARMIDFLTEYQEVFTWSYAGMPGLDPYIRTRMLTFVGARIARFWITWLGSVHLSEDA</sequence>
<dbReference type="SMART" id="SM00443">
    <property type="entry name" value="G_patch"/>
    <property type="match status" value="1"/>
</dbReference>
<accession>A0A2I0IDV5</accession>
<gene>
    <name evidence="3" type="ORF">CRG98_037601</name>
</gene>
<evidence type="ECO:0000313" key="3">
    <source>
        <dbReference type="EMBL" id="PKI41983.1"/>
    </source>
</evidence>
<proteinExistence type="predicted"/>
<keyword evidence="4" id="KW-1185">Reference proteome</keyword>
<feature type="region of interest" description="Disordered" evidence="1">
    <location>
        <begin position="1"/>
        <end position="21"/>
    </location>
</feature>
<reference evidence="3 4" key="1">
    <citation type="submission" date="2017-11" db="EMBL/GenBank/DDBJ databases">
        <title>De-novo sequencing of pomegranate (Punica granatum L.) genome.</title>
        <authorList>
            <person name="Akparov Z."/>
            <person name="Amiraslanov A."/>
            <person name="Hajiyeva S."/>
            <person name="Abbasov M."/>
            <person name="Kaur K."/>
            <person name="Hamwieh A."/>
            <person name="Solovyev V."/>
            <person name="Salamov A."/>
            <person name="Braich B."/>
            <person name="Kosarev P."/>
            <person name="Mahmoud A."/>
            <person name="Hajiyev E."/>
            <person name="Babayeva S."/>
            <person name="Izzatullayeva V."/>
            <person name="Mammadov A."/>
            <person name="Mammadov A."/>
            <person name="Sharifova S."/>
            <person name="Ojaghi J."/>
            <person name="Eynullazada K."/>
            <person name="Bayramov B."/>
            <person name="Abdulazimova A."/>
            <person name="Shahmuradov I."/>
        </authorList>
    </citation>
    <scope>NUCLEOTIDE SEQUENCE [LARGE SCALE GENOMIC DNA]</scope>
    <source>
        <strain evidence="4">cv. AG2017</strain>
        <tissue evidence="3">Leaf</tissue>
    </source>
</reference>
<dbReference type="GO" id="GO:0003676">
    <property type="term" value="F:nucleic acid binding"/>
    <property type="evidence" value="ECO:0007669"/>
    <property type="project" value="InterPro"/>
</dbReference>
<organism evidence="3 4">
    <name type="scientific">Punica granatum</name>
    <name type="common">Pomegranate</name>
    <dbReference type="NCBI Taxonomy" id="22663"/>
    <lineage>
        <taxon>Eukaryota</taxon>
        <taxon>Viridiplantae</taxon>
        <taxon>Streptophyta</taxon>
        <taxon>Embryophyta</taxon>
        <taxon>Tracheophyta</taxon>
        <taxon>Spermatophyta</taxon>
        <taxon>Magnoliopsida</taxon>
        <taxon>eudicotyledons</taxon>
        <taxon>Gunneridae</taxon>
        <taxon>Pentapetalae</taxon>
        <taxon>rosids</taxon>
        <taxon>malvids</taxon>
        <taxon>Myrtales</taxon>
        <taxon>Lythraceae</taxon>
        <taxon>Punica</taxon>
    </lineage>
</organism>
<feature type="domain" description="G-patch" evidence="2">
    <location>
        <begin position="192"/>
        <end position="238"/>
    </location>
</feature>
<protein>
    <recommendedName>
        <fullName evidence="2">G-patch domain-containing protein</fullName>
    </recommendedName>
</protein>
<dbReference type="PROSITE" id="PS50174">
    <property type="entry name" value="G_PATCH"/>
    <property type="match status" value="1"/>
</dbReference>
<dbReference type="PANTHER" id="PTHR32108:SF9">
    <property type="entry name" value="REVERSE TRANSCRIPTASE RNASE H-LIKE DOMAIN-CONTAINING PROTEIN"/>
    <property type="match status" value="1"/>
</dbReference>
<evidence type="ECO:0000256" key="1">
    <source>
        <dbReference type="SAM" id="MobiDB-lite"/>
    </source>
</evidence>
<evidence type="ECO:0000259" key="2">
    <source>
        <dbReference type="PROSITE" id="PS50174"/>
    </source>
</evidence>
<name>A0A2I0IDV5_PUNGR</name>